<dbReference type="Pfam" id="PF04515">
    <property type="entry name" value="Choline_transpo"/>
    <property type="match status" value="1"/>
</dbReference>
<keyword evidence="9" id="KW-1185">Reference proteome</keyword>
<evidence type="ECO:0000256" key="7">
    <source>
        <dbReference type="RuleBase" id="RU368066"/>
    </source>
</evidence>
<proteinExistence type="inferred from homology"/>
<feature type="transmembrane region" description="Helical" evidence="7">
    <location>
        <begin position="222"/>
        <end position="244"/>
    </location>
</feature>
<keyword evidence="6" id="KW-0325">Glycoprotein</keyword>
<gene>
    <name evidence="8" type="primary">Contig666.g740</name>
    <name evidence="8" type="ORF">STYLEM_7496</name>
</gene>
<reference evidence="8 9" key="1">
    <citation type="submission" date="2014-06" db="EMBL/GenBank/DDBJ databases">
        <authorList>
            <person name="Swart Estienne"/>
        </authorList>
    </citation>
    <scope>NUCLEOTIDE SEQUENCE [LARGE SCALE GENOMIC DNA]</scope>
    <source>
        <strain evidence="8 9">130c</strain>
    </source>
</reference>
<feature type="transmembrane region" description="Helical" evidence="7">
    <location>
        <begin position="470"/>
        <end position="494"/>
    </location>
</feature>
<organism evidence="8 9">
    <name type="scientific">Stylonychia lemnae</name>
    <name type="common">Ciliate</name>
    <dbReference type="NCBI Taxonomy" id="5949"/>
    <lineage>
        <taxon>Eukaryota</taxon>
        <taxon>Sar</taxon>
        <taxon>Alveolata</taxon>
        <taxon>Ciliophora</taxon>
        <taxon>Intramacronucleata</taxon>
        <taxon>Spirotrichea</taxon>
        <taxon>Stichotrichia</taxon>
        <taxon>Sporadotrichida</taxon>
        <taxon>Oxytrichidae</taxon>
        <taxon>Stylonychinae</taxon>
        <taxon>Stylonychia</taxon>
    </lineage>
</organism>
<feature type="transmembrane region" description="Helical" evidence="7">
    <location>
        <begin position="188"/>
        <end position="210"/>
    </location>
</feature>
<comment type="subcellular location">
    <subcellularLocation>
        <location evidence="7">Cell membrane</location>
        <topology evidence="7">Multi-pass membrane protein</topology>
    </subcellularLocation>
    <subcellularLocation>
        <location evidence="1">Membrane</location>
        <topology evidence="1">Multi-pass membrane protein</topology>
    </subcellularLocation>
</comment>
<accession>A0A078AAA8</accession>
<dbReference type="EMBL" id="CCKQ01007168">
    <property type="protein sequence ID" value="CDW78517.1"/>
    <property type="molecule type" value="Genomic_DNA"/>
</dbReference>
<dbReference type="GO" id="GO:0022857">
    <property type="term" value="F:transmembrane transporter activity"/>
    <property type="evidence" value="ECO:0007669"/>
    <property type="project" value="UniProtKB-UniRule"/>
</dbReference>
<evidence type="ECO:0000256" key="2">
    <source>
        <dbReference type="ARBA" id="ARBA00007168"/>
    </source>
</evidence>
<dbReference type="AlphaFoldDB" id="A0A078AAA8"/>
<evidence type="ECO:0000313" key="9">
    <source>
        <dbReference type="Proteomes" id="UP000039865"/>
    </source>
</evidence>
<keyword evidence="3 7" id="KW-0812">Transmembrane</keyword>
<feature type="transmembrane region" description="Helical" evidence="7">
    <location>
        <begin position="26"/>
        <end position="47"/>
    </location>
</feature>
<evidence type="ECO:0000256" key="6">
    <source>
        <dbReference type="ARBA" id="ARBA00023180"/>
    </source>
</evidence>
<dbReference type="Proteomes" id="UP000039865">
    <property type="component" value="Unassembled WGS sequence"/>
</dbReference>
<sequence>MNQAEDFNIAQHLDNGPAKDRKCTDVLFYILFVLFLISMMGCSIYGYKNGQPGKLFAPLDSDGNICGYDPNYLDYKYMFIWDIDQASKEPSNLFDSAVCVKKCPNRVKYGDYIVDCKETDYLRGKEKKCSGFPVEYDSKAYVSYYCIPDQDDLPEYIKDNIANLLDAIAADQLGHQVADIGICARVIAISWASILLILVSLVGIGIYSYIISNSYPTTLKYVALGVWILALFYVLALICLRSSLQVSLAVLEAASDFVGSNLRIVLVPVLFFILNIIVIICWIAGVLTVFSVGDIDNGPEGTQYKTVKWSQSTRNMIYFMCFGILWITSFLIAASQFVIIVACSTWYFSHGSDTKGNSKISSGFGWILRYHAGSIAFGSFIIAVVWLIKIIFEFIAKRVKQTGGNLSSAVRCMICCCRCCLDCVDRFIKFINRNAYIQIALSSENFCVSAMNGFLLIIKHAGKFSLVAGIGNIFMVLGKMTIASLTCLFGFLIIENWEEIHEALDSPVMPLAVIFLIAYFVGAVFISVFATSSNTILQCFLVDLDISQQQGREGASHRPPALESFVYIAKKDGSFANKNQMK</sequence>
<comment type="function">
    <text evidence="7">Choline transporter.</text>
</comment>
<feature type="transmembrane region" description="Helical" evidence="7">
    <location>
        <begin position="368"/>
        <end position="392"/>
    </location>
</feature>
<dbReference type="OrthoDB" id="420519at2759"/>
<feature type="transmembrane region" description="Helical" evidence="7">
    <location>
        <begin position="316"/>
        <end position="348"/>
    </location>
</feature>
<dbReference type="InterPro" id="IPR007603">
    <property type="entry name" value="Choline_transptr-like"/>
</dbReference>
<dbReference type="OMA" id="FISLMRW"/>
<keyword evidence="5 7" id="KW-0472">Membrane</keyword>
<evidence type="ECO:0000256" key="3">
    <source>
        <dbReference type="ARBA" id="ARBA00022692"/>
    </source>
</evidence>
<evidence type="ECO:0000256" key="1">
    <source>
        <dbReference type="ARBA" id="ARBA00004141"/>
    </source>
</evidence>
<dbReference type="InParanoid" id="A0A078AAA8"/>
<evidence type="ECO:0000313" key="8">
    <source>
        <dbReference type="EMBL" id="CDW78517.1"/>
    </source>
</evidence>
<feature type="transmembrane region" description="Helical" evidence="7">
    <location>
        <begin position="506"/>
        <end position="530"/>
    </location>
</feature>
<dbReference type="GO" id="GO:0005886">
    <property type="term" value="C:plasma membrane"/>
    <property type="evidence" value="ECO:0007669"/>
    <property type="project" value="UniProtKB-SubCell"/>
</dbReference>
<dbReference type="PANTHER" id="PTHR12385:SF14">
    <property type="entry name" value="CHOLINE TRANSPORTER-LIKE 2"/>
    <property type="match status" value="1"/>
</dbReference>
<comment type="similarity">
    <text evidence="2 7">Belongs to the CTL (choline transporter-like) family.</text>
</comment>
<name>A0A078AAA8_STYLE</name>
<feature type="transmembrane region" description="Helical" evidence="7">
    <location>
        <begin position="264"/>
        <end position="295"/>
    </location>
</feature>
<protein>
    <recommendedName>
        <fullName evidence="7">Choline transporter-like protein</fullName>
    </recommendedName>
</protein>
<evidence type="ECO:0000256" key="4">
    <source>
        <dbReference type="ARBA" id="ARBA00022989"/>
    </source>
</evidence>
<dbReference type="PANTHER" id="PTHR12385">
    <property type="entry name" value="CHOLINE TRANSPORTER-LIKE (SLC FAMILY 44)"/>
    <property type="match status" value="1"/>
</dbReference>
<evidence type="ECO:0000256" key="5">
    <source>
        <dbReference type="ARBA" id="ARBA00023136"/>
    </source>
</evidence>
<keyword evidence="4 7" id="KW-1133">Transmembrane helix</keyword>